<dbReference type="AlphaFoldDB" id="A0A167F4T8"/>
<sequence length="165" mass="17984">MQPKQLEDFLGLVAQMKSDIQKLNIPSTPNSVEIIDNDPLVLPEFGASSLEHDTLNTSASSRLSGTEWLKEQCQLAARANSGFSAEDLQAMLTDILKSDIADSELQGTLADMLGFDNLGLVSELIQRRSTLFIDEVSIPVDFEKGSLLPIRFVQYSIEAVGVGVN</sequence>
<name>A0A167F4T8_9ASCO</name>
<dbReference type="Proteomes" id="UP000189580">
    <property type="component" value="Chromosome b"/>
</dbReference>
<dbReference type="GeneID" id="30034354"/>
<proteinExistence type="predicted"/>
<dbReference type="KEGG" id="slb:AWJ20_2442"/>
<reference evidence="1 2" key="1">
    <citation type="submission" date="2016-02" db="EMBL/GenBank/DDBJ databases">
        <title>Complete genome sequence and transcriptome regulation of the pentose utilising yeast Sugiyamaella lignohabitans.</title>
        <authorList>
            <person name="Bellasio M."/>
            <person name="Peymann A."/>
            <person name="Valli M."/>
            <person name="Sipitzky M."/>
            <person name="Graf A."/>
            <person name="Sauer M."/>
            <person name="Marx H."/>
            <person name="Mattanovich D."/>
        </authorList>
    </citation>
    <scope>NUCLEOTIDE SEQUENCE [LARGE SCALE GENOMIC DNA]</scope>
    <source>
        <strain evidence="1 2">CBS 10342</strain>
    </source>
</reference>
<dbReference type="OrthoDB" id="5429186at2759"/>
<evidence type="ECO:0000313" key="2">
    <source>
        <dbReference type="Proteomes" id="UP000189580"/>
    </source>
</evidence>
<organism evidence="1 2">
    <name type="scientific">Sugiyamaella lignohabitans</name>
    <dbReference type="NCBI Taxonomy" id="796027"/>
    <lineage>
        <taxon>Eukaryota</taxon>
        <taxon>Fungi</taxon>
        <taxon>Dikarya</taxon>
        <taxon>Ascomycota</taxon>
        <taxon>Saccharomycotina</taxon>
        <taxon>Dipodascomycetes</taxon>
        <taxon>Dipodascales</taxon>
        <taxon>Trichomonascaceae</taxon>
        <taxon>Sugiyamaella</taxon>
    </lineage>
</organism>
<dbReference type="EMBL" id="CP014503">
    <property type="protein sequence ID" value="ANB14829.1"/>
    <property type="molecule type" value="Genomic_DNA"/>
</dbReference>
<gene>
    <name evidence="1" type="ORF">AWJ20_2442</name>
</gene>
<dbReference type="RefSeq" id="XP_018737306.1">
    <property type="nucleotide sequence ID" value="XM_018879385.1"/>
</dbReference>
<evidence type="ECO:0000313" key="1">
    <source>
        <dbReference type="EMBL" id="ANB14829.1"/>
    </source>
</evidence>
<protein>
    <submittedName>
        <fullName evidence="1">Activating signal cointegrator 1 complex subunit 3</fullName>
    </submittedName>
</protein>
<keyword evidence="2" id="KW-1185">Reference proteome</keyword>
<accession>A0A167F4T8</accession>